<dbReference type="GO" id="GO:0006508">
    <property type="term" value="P:proteolysis"/>
    <property type="evidence" value="ECO:0007669"/>
    <property type="project" value="UniProtKB-KW"/>
</dbReference>
<dbReference type="RefSeq" id="WP_368004653.1">
    <property type="nucleotide sequence ID" value="NZ_JAMXFF010000001.1"/>
</dbReference>
<feature type="transmembrane region" description="Helical" evidence="10">
    <location>
        <begin position="307"/>
        <end position="331"/>
    </location>
</feature>
<evidence type="ECO:0000259" key="11">
    <source>
        <dbReference type="Pfam" id="PF02163"/>
    </source>
</evidence>
<dbReference type="Pfam" id="PF02163">
    <property type="entry name" value="Peptidase_M50"/>
    <property type="match status" value="1"/>
</dbReference>
<evidence type="ECO:0000256" key="10">
    <source>
        <dbReference type="SAM" id="Phobius"/>
    </source>
</evidence>
<evidence type="ECO:0000313" key="12">
    <source>
        <dbReference type="EMBL" id="MCT7964900.1"/>
    </source>
</evidence>
<sequence>MILWLLLLGFITYIILRQRVAHLTRTPLWVLWLALMAPAFLWMVWFVIHGEDSPLPTEVALGSFVVSPLIYWILFFWGRRDMPSPLEQDSGVDPARESAGIKAVSRVRPPASAQELRALNDGEEQELRDCFDWTVYALHQIDYRPQAVICRGQLRSPPESAYQKIRAKIEDKFGDRFLIIFQEDFKGQPFFILVPNPEQTASTNDLNKPLIALSLAGITLFTTSWFGTELAGFSLEELQSDPSLLLQGLPYALALMLILGIHESGHYLSAVFYKIKTTLPYFIPFPFLLGTFGAFIQIQSPMPNRKVLFDISIAGPLAGFIVTLPLLWWGLVHSTVVPIPENAGMFQITALDPKSSLILTLVSKLALGSQLTLTSALNLHPVAVAGYIGLIATALNLIPVGQLDGGHIIHAMFGQVQAARISQFTRFAFLGLSWVQRGWIIWAILLFFMPIVDSPALNDVSELDNRRDFLGLVAIALFLAIVLPAPRLITQWLNII</sequence>
<dbReference type="InterPro" id="IPR044838">
    <property type="entry name" value="EGY1-like"/>
</dbReference>
<feature type="domain" description="Peptidase M50" evidence="11">
    <location>
        <begin position="251"/>
        <end position="423"/>
    </location>
</feature>
<keyword evidence="4 12" id="KW-0645">Protease</keyword>
<comment type="subcellular location">
    <subcellularLocation>
        <location evidence="2">Membrane</location>
        <topology evidence="2">Multi-pass membrane protein</topology>
    </subcellularLocation>
</comment>
<comment type="similarity">
    <text evidence="3">Belongs to the peptidase M50B family.</text>
</comment>
<comment type="caution">
    <text evidence="12">The sequence shown here is derived from an EMBL/GenBank/DDBJ whole genome shotgun (WGS) entry which is preliminary data.</text>
</comment>
<dbReference type="CDD" id="cd06160">
    <property type="entry name" value="S2P-M50_like_2"/>
    <property type="match status" value="1"/>
</dbReference>
<protein>
    <submittedName>
        <fullName evidence="12">Site-2 protease family protein</fullName>
    </submittedName>
</protein>
<keyword evidence="5 10" id="KW-0812">Transmembrane</keyword>
<dbReference type="EMBL" id="JAMXFF010000001">
    <property type="protein sequence ID" value="MCT7964900.1"/>
    <property type="molecule type" value="Genomic_DNA"/>
</dbReference>
<evidence type="ECO:0000256" key="1">
    <source>
        <dbReference type="ARBA" id="ARBA00001947"/>
    </source>
</evidence>
<organism evidence="12 13">
    <name type="scientific">Laspinema palackyanum D2a</name>
    <dbReference type="NCBI Taxonomy" id="2953684"/>
    <lineage>
        <taxon>Bacteria</taxon>
        <taxon>Bacillati</taxon>
        <taxon>Cyanobacteriota</taxon>
        <taxon>Cyanophyceae</taxon>
        <taxon>Oscillatoriophycideae</taxon>
        <taxon>Oscillatoriales</taxon>
        <taxon>Laspinemataceae</taxon>
        <taxon>Laspinema</taxon>
        <taxon>Laspinema palackyanum</taxon>
    </lineage>
</organism>
<keyword evidence="9 10" id="KW-0472">Membrane</keyword>
<evidence type="ECO:0000256" key="6">
    <source>
        <dbReference type="ARBA" id="ARBA00022801"/>
    </source>
</evidence>
<accession>A0ABT2MJI5</accession>
<evidence type="ECO:0000256" key="3">
    <source>
        <dbReference type="ARBA" id="ARBA00007931"/>
    </source>
</evidence>
<evidence type="ECO:0000256" key="5">
    <source>
        <dbReference type="ARBA" id="ARBA00022692"/>
    </source>
</evidence>
<evidence type="ECO:0000313" key="13">
    <source>
        <dbReference type="Proteomes" id="UP001525890"/>
    </source>
</evidence>
<evidence type="ECO:0000256" key="7">
    <source>
        <dbReference type="ARBA" id="ARBA00022946"/>
    </source>
</evidence>
<keyword evidence="13" id="KW-1185">Reference proteome</keyword>
<evidence type="ECO:0000256" key="9">
    <source>
        <dbReference type="ARBA" id="ARBA00023136"/>
    </source>
</evidence>
<gene>
    <name evidence="12" type="ORF">NG799_00965</name>
</gene>
<keyword evidence="8 10" id="KW-1133">Transmembrane helix</keyword>
<feature type="transmembrane region" description="Helical" evidence="10">
    <location>
        <begin position="59"/>
        <end position="77"/>
    </location>
</feature>
<feature type="transmembrane region" description="Helical" evidence="10">
    <location>
        <begin position="427"/>
        <end position="449"/>
    </location>
</feature>
<dbReference type="InterPro" id="IPR008915">
    <property type="entry name" value="Peptidase_M50"/>
</dbReference>
<dbReference type="PANTHER" id="PTHR31412">
    <property type="entry name" value="ZINC METALLOPROTEASE EGY1"/>
    <property type="match status" value="1"/>
</dbReference>
<feature type="transmembrane region" description="Helical" evidence="10">
    <location>
        <begin position="210"/>
        <end position="232"/>
    </location>
</feature>
<dbReference type="GO" id="GO:0008233">
    <property type="term" value="F:peptidase activity"/>
    <property type="evidence" value="ECO:0007669"/>
    <property type="project" value="UniProtKB-KW"/>
</dbReference>
<evidence type="ECO:0000256" key="4">
    <source>
        <dbReference type="ARBA" id="ARBA00022670"/>
    </source>
</evidence>
<evidence type="ECO:0000256" key="2">
    <source>
        <dbReference type="ARBA" id="ARBA00004141"/>
    </source>
</evidence>
<feature type="transmembrane region" description="Helical" evidence="10">
    <location>
        <begin position="281"/>
        <end position="298"/>
    </location>
</feature>
<dbReference type="PANTHER" id="PTHR31412:SF0">
    <property type="entry name" value="ZINC METALLOPROTEASE EGY1, CHLOROPLASTIC-RELATED"/>
    <property type="match status" value="1"/>
</dbReference>
<feature type="transmembrane region" description="Helical" evidence="10">
    <location>
        <begin position="27"/>
        <end position="47"/>
    </location>
</feature>
<evidence type="ECO:0000256" key="8">
    <source>
        <dbReference type="ARBA" id="ARBA00022989"/>
    </source>
</evidence>
<feature type="transmembrane region" description="Helical" evidence="10">
    <location>
        <begin position="469"/>
        <end position="489"/>
    </location>
</feature>
<name>A0ABT2MJI5_9CYAN</name>
<proteinExistence type="inferred from homology"/>
<keyword evidence="6" id="KW-0378">Hydrolase</keyword>
<feature type="transmembrane region" description="Helical" evidence="10">
    <location>
        <begin position="244"/>
        <end position="261"/>
    </location>
</feature>
<dbReference type="Proteomes" id="UP001525890">
    <property type="component" value="Unassembled WGS sequence"/>
</dbReference>
<keyword evidence="7" id="KW-0809">Transit peptide</keyword>
<reference evidence="12 13" key="1">
    <citation type="journal article" date="2022" name="Front. Microbiol.">
        <title>High genomic differentiation and limited gene flow indicate recent cryptic speciation within the genus Laspinema (cyanobacteria).</title>
        <authorList>
            <person name="Stanojkovic A."/>
            <person name="Skoupy S."/>
            <person name="Skaloud P."/>
            <person name="Dvorak P."/>
        </authorList>
    </citation>
    <scope>NUCLEOTIDE SEQUENCE [LARGE SCALE GENOMIC DNA]</scope>
    <source>
        <strain evidence="12 13">D2a</strain>
    </source>
</reference>
<comment type="cofactor">
    <cofactor evidence="1">
        <name>Zn(2+)</name>
        <dbReference type="ChEBI" id="CHEBI:29105"/>
    </cofactor>
</comment>